<keyword evidence="7" id="KW-1185">Reference proteome</keyword>
<keyword evidence="3 4" id="KW-0378">Hydrolase</keyword>
<feature type="active site" description="Nucleophile" evidence="3">
    <location>
        <position position="63"/>
    </location>
</feature>
<dbReference type="PANTHER" id="PTHR32176:SF116">
    <property type="entry name" value="PATATIN"/>
    <property type="match status" value="1"/>
</dbReference>
<dbReference type="GO" id="GO:0004620">
    <property type="term" value="F:phospholipase activity"/>
    <property type="evidence" value="ECO:0007669"/>
    <property type="project" value="TreeGrafter"/>
</dbReference>
<dbReference type="PANTHER" id="PTHR32176">
    <property type="entry name" value="XYLOSE ISOMERASE"/>
    <property type="match status" value="1"/>
</dbReference>
<evidence type="ECO:0000256" key="4">
    <source>
        <dbReference type="RuleBase" id="RU361262"/>
    </source>
</evidence>
<dbReference type="Proteomes" id="UP001152523">
    <property type="component" value="Unassembled WGS sequence"/>
</dbReference>
<dbReference type="PROSITE" id="PS51635">
    <property type="entry name" value="PNPLA"/>
    <property type="match status" value="1"/>
</dbReference>
<gene>
    <name evidence="6" type="ORF">CEPIT_LOCUS24459</name>
</gene>
<feature type="domain" description="PNPLA" evidence="5">
    <location>
        <begin position="18"/>
        <end position="311"/>
    </location>
</feature>
<accession>A0AAV0EK19</accession>
<feature type="active site" description="Proton acceptor" evidence="3">
    <location>
        <position position="298"/>
    </location>
</feature>
<dbReference type="GO" id="GO:0047372">
    <property type="term" value="F:monoacylglycerol lipase activity"/>
    <property type="evidence" value="ECO:0007669"/>
    <property type="project" value="TreeGrafter"/>
</dbReference>
<dbReference type="InterPro" id="IPR016035">
    <property type="entry name" value="Acyl_Trfase/lysoPLipase"/>
</dbReference>
<evidence type="ECO:0000313" key="7">
    <source>
        <dbReference type="Proteomes" id="UP001152523"/>
    </source>
</evidence>
<proteinExistence type="inferred from homology"/>
<comment type="function">
    <text evidence="4">Lipolytic acyl hydrolase (LAH).</text>
</comment>
<dbReference type="EMBL" id="CAMAPF010000924">
    <property type="protein sequence ID" value="CAH9122429.1"/>
    <property type="molecule type" value="Genomic_DNA"/>
</dbReference>
<feature type="short sequence motif" description="DGA/G" evidence="3">
    <location>
        <begin position="298"/>
        <end position="300"/>
    </location>
</feature>
<dbReference type="Gene3D" id="3.40.1090.10">
    <property type="entry name" value="Cytosolic phospholipase A2 catalytic domain"/>
    <property type="match status" value="1"/>
</dbReference>
<organism evidence="6 7">
    <name type="scientific">Cuscuta epithymum</name>
    <dbReference type="NCBI Taxonomy" id="186058"/>
    <lineage>
        <taxon>Eukaryota</taxon>
        <taxon>Viridiplantae</taxon>
        <taxon>Streptophyta</taxon>
        <taxon>Embryophyta</taxon>
        <taxon>Tracheophyta</taxon>
        <taxon>Spermatophyta</taxon>
        <taxon>Magnoliopsida</taxon>
        <taxon>eudicotyledons</taxon>
        <taxon>Gunneridae</taxon>
        <taxon>Pentapetalae</taxon>
        <taxon>asterids</taxon>
        <taxon>lamiids</taxon>
        <taxon>Solanales</taxon>
        <taxon>Convolvulaceae</taxon>
        <taxon>Cuscuteae</taxon>
        <taxon>Cuscuta</taxon>
        <taxon>Cuscuta subgen. Cuscuta</taxon>
    </lineage>
</organism>
<evidence type="ECO:0000313" key="6">
    <source>
        <dbReference type="EMBL" id="CAH9122429.1"/>
    </source>
</evidence>
<dbReference type="GO" id="GO:0016042">
    <property type="term" value="P:lipid catabolic process"/>
    <property type="evidence" value="ECO:0007669"/>
    <property type="project" value="UniProtKB-UniRule"/>
</dbReference>
<comment type="similarity">
    <text evidence="1 4">Belongs to the patatin family.</text>
</comment>
<feature type="short sequence motif" description="GXGXXG" evidence="3">
    <location>
        <begin position="22"/>
        <end position="27"/>
    </location>
</feature>
<reference evidence="6" key="1">
    <citation type="submission" date="2022-07" db="EMBL/GenBank/DDBJ databases">
        <authorList>
            <person name="Macas J."/>
            <person name="Novak P."/>
            <person name="Neumann P."/>
        </authorList>
    </citation>
    <scope>NUCLEOTIDE SEQUENCE</scope>
</reference>
<dbReference type="InterPro" id="IPR002641">
    <property type="entry name" value="PNPLA_dom"/>
</dbReference>
<keyword evidence="3 4" id="KW-0442">Lipid degradation</keyword>
<evidence type="ECO:0000256" key="3">
    <source>
        <dbReference type="PROSITE-ProRule" id="PRU01161"/>
    </source>
</evidence>
<evidence type="ECO:0000256" key="2">
    <source>
        <dbReference type="ARBA" id="ARBA00023098"/>
    </source>
</evidence>
<keyword evidence="2 3" id="KW-0443">Lipid metabolism</keyword>
<dbReference type="Pfam" id="PF01734">
    <property type="entry name" value="Patatin"/>
    <property type="match status" value="1"/>
</dbReference>
<dbReference type="AlphaFoldDB" id="A0AAV0EK19"/>
<comment type="caution">
    <text evidence="6">The sequence shown here is derived from an EMBL/GenBank/DDBJ whole genome shotgun (WGS) entry which is preliminary data.</text>
</comment>
<name>A0AAV0EK19_9ASTE</name>
<feature type="short sequence motif" description="GXSXG" evidence="3">
    <location>
        <begin position="61"/>
        <end position="65"/>
    </location>
</feature>
<evidence type="ECO:0000256" key="1">
    <source>
        <dbReference type="ARBA" id="ARBA00010240"/>
    </source>
</evidence>
<dbReference type="SUPFAM" id="SSF52151">
    <property type="entry name" value="FabD/lysophospholipase-like"/>
    <property type="match status" value="1"/>
</dbReference>
<sequence>MTSELVQVQPKGKVISILAIDGGGVRGIIPGTILAFLEAQLQKFEGNPNARIADYFDVIAGTSTGGLVTAMLTTPGDNGLPLFAAADIPPFYMKECPNIFKKESKIKTASTQSLVTSLLTTNVADVTAAVENPNFELPQFSEEDIPDFYKQCLPHSAPPPLQTPIANAHMISNLNLFAFSDIWAWFKKLGSSVWYVIEFIEKMGFRPMYDGAYLHVKIKEMVKDIKLNQTLTNVVIPTYDVHRLKPVIFSSFQARKEASKNPKLADVCIATSAAPIYLPPHRFELQSSQGTEKFNLVDGGVAANNPVLVAILEAAKAYNVRPLPENFRILSLGTGSCTGTQMAEVGDPTSWGVVRWLLFPNNTPRITDVFMGGNESMVDAYTSLLFSGGATSGGPDNFLRIQYQGMKYDECLVDDSSKAYLQKLEQYANDLLKDPVSGPTTSNALELTNEEALISFAQNLVRDKKH</sequence>
<protein>
    <recommendedName>
        <fullName evidence="4">Patatin</fullName>
        <ecNumber evidence="4">3.1.1.-</ecNumber>
    </recommendedName>
</protein>
<comment type="domain">
    <text evidence="4">The nitrogen atoms of the two glycine residues in the GGXR motif define the oxyanion hole, and stabilize the oxyanion that forms during the nucleophilic attack by the catalytic serine during substrate cleavage.</text>
</comment>
<dbReference type="EC" id="3.1.1.-" evidence="4"/>
<evidence type="ECO:0000259" key="5">
    <source>
        <dbReference type="PROSITE" id="PS51635"/>
    </source>
</evidence>